<dbReference type="OrthoDB" id="31787at2"/>
<organism evidence="1 3">
    <name type="scientific">Alkaliphilus metalliredigens (strain QYMF)</name>
    <dbReference type="NCBI Taxonomy" id="293826"/>
    <lineage>
        <taxon>Bacteria</taxon>
        <taxon>Bacillati</taxon>
        <taxon>Bacillota</taxon>
        <taxon>Clostridia</taxon>
        <taxon>Peptostreptococcales</taxon>
        <taxon>Natronincolaceae</taxon>
        <taxon>Alkaliphilus</taxon>
    </lineage>
</organism>
<reference evidence="1" key="1">
    <citation type="submission" date="2007-06" db="EMBL/GenBank/DDBJ databases">
        <title>Complete sequence of Alkaliphilus metalliredigens QYMF.</title>
        <authorList>
            <consortium name="US DOE Joint Genome Institute"/>
            <person name="Copeland A."/>
            <person name="Lucas S."/>
            <person name="Lapidus A."/>
            <person name="Barry K."/>
            <person name="Detter J.C."/>
            <person name="Glavina del Rio T."/>
            <person name="Hammon N."/>
            <person name="Israni S."/>
            <person name="Dalin E."/>
            <person name="Tice H."/>
            <person name="Pitluck S."/>
            <person name="Chertkov O."/>
            <person name="Brettin T."/>
            <person name="Bruce D."/>
            <person name="Han C."/>
            <person name="Schmutz J."/>
            <person name="Larimer F."/>
            <person name="Land M."/>
            <person name="Hauser L."/>
            <person name="Kyrpides N."/>
            <person name="Mikhailova N."/>
            <person name="Ye Q."/>
            <person name="Zhou J."/>
            <person name="Fields M."/>
            <person name="Richardson P."/>
        </authorList>
    </citation>
    <scope>NUCLEOTIDE SEQUENCE</scope>
    <source>
        <strain evidence="1">QYMF</strain>
    </source>
</reference>
<protein>
    <recommendedName>
        <fullName evidence="4">DUF3486 family protein</fullName>
    </recommendedName>
</protein>
<dbReference type="KEGG" id="amt:Amet_0413"/>
<dbReference type="KEGG" id="amt:Amet_1950"/>
<evidence type="ECO:0000313" key="2">
    <source>
        <dbReference type="EMBL" id="ABR48113.1"/>
    </source>
</evidence>
<dbReference type="EMBL" id="CP000724">
    <property type="protein sequence ID" value="ABR48113.1"/>
    <property type="molecule type" value="Genomic_DNA"/>
</dbReference>
<dbReference type="EMBL" id="CP000724">
    <property type="protein sequence ID" value="ABR46641.1"/>
    <property type="molecule type" value="Genomic_DNA"/>
</dbReference>
<keyword evidence="3" id="KW-1185">Reference proteome</keyword>
<name>A6TKC3_ALKMQ</name>
<dbReference type="RefSeq" id="WP_011971549.1">
    <property type="nucleotide sequence ID" value="NC_009633.1"/>
</dbReference>
<reference evidence="3" key="2">
    <citation type="journal article" date="2016" name="Genome Announc.">
        <title>Complete genome sequence of Alkaliphilus metalliredigens strain QYMF, an alkaliphilic and metal-reducing bacterium isolated from borax-contaminated leachate ponds.</title>
        <authorList>
            <person name="Hwang C."/>
            <person name="Copeland A."/>
            <person name="Lucas S."/>
            <person name="Lapidus A."/>
            <person name="Barry K."/>
            <person name="Detter J.C."/>
            <person name="Glavina Del Rio T."/>
            <person name="Hammon N."/>
            <person name="Israni S."/>
            <person name="Dalin E."/>
            <person name="Tice H."/>
            <person name="Pitluck S."/>
            <person name="Chertkov O."/>
            <person name="Brettin T."/>
            <person name="Bruce D."/>
            <person name="Han C."/>
            <person name="Schmutz J."/>
            <person name="Larimer F."/>
            <person name="Land M.L."/>
            <person name="Hauser L."/>
            <person name="Kyrpides N."/>
            <person name="Mikhailova N."/>
            <person name="Ye Q."/>
            <person name="Zhou J."/>
            <person name="Richardson P."/>
            <person name="Fields M.W."/>
        </authorList>
    </citation>
    <scope>NUCLEOTIDE SEQUENCE [LARGE SCALE GENOMIC DNA]</scope>
    <source>
        <strain evidence="3">QYMF</strain>
    </source>
</reference>
<dbReference type="InterPro" id="IPR021874">
    <property type="entry name" value="Phage_Mu_Gp27"/>
</dbReference>
<dbReference type="Proteomes" id="UP000001572">
    <property type="component" value="Chromosome"/>
</dbReference>
<sequence>MTKERQRNRIKSRVDELPEEIRQLLDDRLADVNFTYHEIADEITELGYEISKSSVGRYALRQNAVVQRMKEVAEQTRIIVDAAKKNNNFDAIGATTSMLTIGLAQKIATAQEEIENMPIEKAARIVVALERSAVYKEKFKLQYSKGIKDAITAIKMELRIELENDPELLMKLSEKVDSISKKMEAKNN</sequence>
<dbReference type="Pfam" id="PF11985">
    <property type="entry name" value="Phage_Mu_Gp27"/>
    <property type="match status" value="1"/>
</dbReference>
<dbReference type="STRING" id="293826.Amet_0413"/>
<dbReference type="eggNOG" id="ENOG502Z8Z1">
    <property type="taxonomic scope" value="Bacteria"/>
</dbReference>
<dbReference type="AlphaFoldDB" id="A6TKC3"/>
<evidence type="ECO:0000313" key="3">
    <source>
        <dbReference type="Proteomes" id="UP000001572"/>
    </source>
</evidence>
<proteinExistence type="predicted"/>
<gene>
    <name evidence="1" type="ordered locus">Amet_0413</name>
    <name evidence="2" type="ordered locus">Amet_1950</name>
</gene>
<evidence type="ECO:0008006" key="4">
    <source>
        <dbReference type="Google" id="ProtNLM"/>
    </source>
</evidence>
<accession>A6TKC3</accession>
<dbReference type="HOGENOM" id="CLU_124861_1_0_9"/>
<evidence type="ECO:0000313" key="1">
    <source>
        <dbReference type="EMBL" id="ABR46641.1"/>
    </source>
</evidence>